<reference evidence="2 3" key="1">
    <citation type="submission" date="2018-02" db="EMBL/GenBank/DDBJ databases">
        <title>The genomes of Aspergillus section Nigri reveals drivers in fungal speciation.</title>
        <authorList>
            <consortium name="DOE Joint Genome Institute"/>
            <person name="Vesth T.C."/>
            <person name="Nybo J."/>
            <person name="Theobald S."/>
            <person name="Brandl J."/>
            <person name="Frisvad J.C."/>
            <person name="Nielsen K.F."/>
            <person name="Lyhne E.K."/>
            <person name="Kogle M.E."/>
            <person name="Kuo A."/>
            <person name="Riley R."/>
            <person name="Clum A."/>
            <person name="Nolan M."/>
            <person name="Lipzen A."/>
            <person name="Salamov A."/>
            <person name="Henrissat B."/>
            <person name="Wiebenga A."/>
            <person name="De vries R.P."/>
            <person name="Grigoriev I.V."/>
            <person name="Mortensen U.H."/>
            <person name="Andersen M.R."/>
            <person name="Baker S.E."/>
        </authorList>
    </citation>
    <scope>NUCLEOTIDE SEQUENCE [LARGE SCALE GENOMIC DNA]</scope>
    <source>
        <strain evidence="2 3">CBS 115571</strain>
    </source>
</reference>
<dbReference type="InterPro" id="IPR050587">
    <property type="entry name" value="GNT1/Glycosyltrans_8"/>
</dbReference>
<name>A0A2V5HRI2_ASPV1</name>
<protein>
    <submittedName>
        <fullName evidence="2">Nucleotide-diphospho-sugar transferase</fullName>
    </submittedName>
</protein>
<dbReference type="Pfam" id="PF01501">
    <property type="entry name" value="Glyco_transf_8"/>
    <property type="match status" value="1"/>
</dbReference>
<sequence length="333" mass="38703">MKQLLGISSLLVGILLLSSWWSSGILPWQRANHNQAASPTQRSIYAAYLSPPTEFEDFWFSRYKNSSDPYFDAVRILAYQILHASATRTRRNLDFVVFVHEGVDESKRDCLRRDGARVVELPELRADWTRFKDARWAHVLTRLRLWQMVQYDRILLLDADSVLTRSIDTVWDLPEIQPKAPLSTSVHVGERVLPLPKSYVLAGLPQLRLNHTARPTRVPEDFYDWETLNVGFLMLQPSLEIFDYFAAMLAVPESFESSIADQSLVNALFAADGPMPWTQLDLSWNVQWPWPEDTWAGYAVLHDKWWAPLHLETLDFFHSWYWRMIGFYSGRDG</sequence>
<dbReference type="AlphaFoldDB" id="A0A2V5HRI2"/>
<feature type="signal peptide" evidence="1">
    <location>
        <begin position="1"/>
        <end position="24"/>
    </location>
</feature>
<keyword evidence="1" id="KW-0732">Signal</keyword>
<dbReference type="GO" id="GO:0016757">
    <property type="term" value="F:glycosyltransferase activity"/>
    <property type="evidence" value="ECO:0007669"/>
    <property type="project" value="InterPro"/>
</dbReference>
<organism evidence="2 3">
    <name type="scientific">Aspergillus violaceofuscus (strain CBS 115571)</name>
    <dbReference type="NCBI Taxonomy" id="1450538"/>
    <lineage>
        <taxon>Eukaryota</taxon>
        <taxon>Fungi</taxon>
        <taxon>Dikarya</taxon>
        <taxon>Ascomycota</taxon>
        <taxon>Pezizomycotina</taxon>
        <taxon>Eurotiomycetes</taxon>
        <taxon>Eurotiomycetidae</taxon>
        <taxon>Eurotiales</taxon>
        <taxon>Aspergillaceae</taxon>
        <taxon>Aspergillus</taxon>
    </lineage>
</organism>
<feature type="chain" id="PRO_5016096268" evidence="1">
    <location>
        <begin position="25"/>
        <end position="333"/>
    </location>
</feature>
<dbReference type="SUPFAM" id="SSF53448">
    <property type="entry name" value="Nucleotide-diphospho-sugar transferases"/>
    <property type="match status" value="1"/>
</dbReference>
<dbReference type="STRING" id="1450538.A0A2V5HRI2"/>
<dbReference type="InterPro" id="IPR002495">
    <property type="entry name" value="Glyco_trans_8"/>
</dbReference>
<proteinExistence type="predicted"/>
<evidence type="ECO:0000256" key="1">
    <source>
        <dbReference type="SAM" id="SignalP"/>
    </source>
</evidence>
<evidence type="ECO:0000313" key="2">
    <source>
        <dbReference type="EMBL" id="PYI24223.1"/>
    </source>
</evidence>
<accession>A0A2V5HRI2</accession>
<dbReference type="InterPro" id="IPR029044">
    <property type="entry name" value="Nucleotide-diphossugar_trans"/>
</dbReference>
<keyword evidence="2" id="KW-0808">Transferase</keyword>
<dbReference type="PANTHER" id="PTHR11183">
    <property type="entry name" value="GLYCOGENIN SUBFAMILY MEMBER"/>
    <property type="match status" value="1"/>
</dbReference>
<dbReference type="Gene3D" id="3.90.550.10">
    <property type="entry name" value="Spore Coat Polysaccharide Biosynthesis Protein SpsA, Chain A"/>
    <property type="match status" value="1"/>
</dbReference>
<dbReference type="Proteomes" id="UP000249829">
    <property type="component" value="Unassembled WGS sequence"/>
</dbReference>
<dbReference type="OMA" id="WVEMALP"/>
<dbReference type="EMBL" id="KZ825103">
    <property type="protein sequence ID" value="PYI24223.1"/>
    <property type="molecule type" value="Genomic_DNA"/>
</dbReference>
<gene>
    <name evidence="2" type="ORF">BO99DRAFT_408814</name>
</gene>
<evidence type="ECO:0000313" key="3">
    <source>
        <dbReference type="Proteomes" id="UP000249829"/>
    </source>
</evidence>
<keyword evidence="3" id="KW-1185">Reference proteome</keyword>